<dbReference type="RefSeq" id="WP_134257781.1">
    <property type="nucleotide sequence ID" value="NZ_SNSG01000106.1"/>
</dbReference>
<proteinExistence type="predicted"/>
<sequence>MAISKFPGPADKARAPPANNKGETEVTILRMDHEIRDRVERELKAQPNRAGRFILSVANAAGKIAYELEPIADRQAAIESLARRYRLSGSPLRRALVVNSNEEARAVGTYFADIDQSRRLANEELLVLERFMNADDRGEYMICSPELKAAVEALTSAPQQPRHRV</sequence>
<name>A0AAX2RAP0_BURCE</name>
<dbReference type="AlphaFoldDB" id="A0AAX2RAP0"/>
<accession>A0AAX2RAP0</accession>
<evidence type="ECO:0000313" key="2">
    <source>
        <dbReference type="EMBL" id="TEU32936.1"/>
    </source>
</evidence>
<feature type="region of interest" description="Disordered" evidence="1">
    <location>
        <begin position="1"/>
        <end position="24"/>
    </location>
</feature>
<reference evidence="2 3" key="1">
    <citation type="submission" date="2019-03" db="EMBL/GenBank/DDBJ databases">
        <title>Burkholderia cepacia outbreak.</title>
        <authorList>
            <person name="Farzana R."/>
            <person name="Walsh T.R."/>
        </authorList>
    </citation>
    <scope>NUCLEOTIDE SEQUENCE [LARGE SCALE GENOMIC DNA]</scope>
    <source>
        <strain evidence="3">d13</strain>
    </source>
</reference>
<evidence type="ECO:0000256" key="1">
    <source>
        <dbReference type="SAM" id="MobiDB-lite"/>
    </source>
</evidence>
<protein>
    <submittedName>
        <fullName evidence="2">Uncharacterized protein</fullName>
    </submittedName>
</protein>
<dbReference type="EMBL" id="SNSQ01000092">
    <property type="protein sequence ID" value="TEU32936.1"/>
    <property type="molecule type" value="Genomic_DNA"/>
</dbReference>
<evidence type="ECO:0000313" key="3">
    <source>
        <dbReference type="Proteomes" id="UP000298234"/>
    </source>
</evidence>
<comment type="caution">
    <text evidence="2">The sequence shown here is derived from an EMBL/GenBank/DDBJ whole genome shotgun (WGS) entry which is preliminary data.</text>
</comment>
<dbReference type="Proteomes" id="UP000298234">
    <property type="component" value="Unassembled WGS sequence"/>
</dbReference>
<organism evidence="2 3">
    <name type="scientific">Burkholderia cepacia</name>
    <name type="common">Pseudomonas cepacia</name>
    <dbReference type="NCBI Taxonomy" id="292"/>
    <lineage>
        <taxon>Bacteria</taxon>
        <taxon>Pseudomonadati</taxon>
        <taxon>Pseudomonadota</taxon>
        <taxon>Betaproteobacteria</taxon>
        <taxon>Burkholderiales</taxon>
        <taxon>Burkholderiaceae</taxon>
        <taxon>Burkholderia</taxon>
        <taxon>Burkholderia cepacia complex</taxon>
    </lineage>
</organism>
<gene>
    <name evidence="2" type="ORF">E3D37_41960</name>
</gene>